<keyword evidence="4 10" id="KW-0808">Transferase</keyword>
<dbReference type="GO" id="GO:0005886">
    <property type="term" value="C:plasma membrane"/>
    <property type="evidence" value="ECO:0007669"/>
    <property type="project" value="UniProtKB-SubCell"/>
</dbReference>
<dbReference type="SUPFAM" id="SSF53756">
    <property type="entry name" value="UDP-Glycosyltransferase/glycogen phosphorylase"/>
    <property type="match status" value="1"/>
</dbReference>
<evidence type="ECO:0000256" key="4">
    <source>
        <dbReference type="ARBA" id="ARBA00022679"/>
    </source>
</evidence>
<dbReference type="Pfam" id="PF03033">
    <property type="entry name" value="Glyco_transf_28"/>
    <property type="match status" value="1"/>
</dbReference>
<evidence type="ECO:0000256" key="5">
    <source>
        <dbReference type="ARBA" id="ARBA00022960"/>
    </source>
</evidence>
<dbReference type="InterPro" id="IPR007235">
    <property type="entry name" value="Glyco_trans_28_C"/>
</dbReference>
<feature type="binding site" evidence="10">
    <location>
        <position position="300"/>
    </location>
    <ligand>
        <name>UDP-N-acetyl-alpha-D-glucosamine</name>
        <dbReference type="ChEBI" id="CHEBI:57705"/>
    </ligand>
</feature>
<accession>A0A9D1JPI0</accession>
<comment type="catalytic activity">
    <reaction evidence="10">
        <text>di-trans,octa-cis-undecaprenyl diphospho-N-acetyl-alpha-D-muramoyl-L-alanyl-D-glutamyl-meso-2,6-diaminopimeloyl-D-alanyl-D-alanine + UDP-N-acetyl-alpha-D-glucosamine = di-trans,octa-cis-undecaprenyl diphospho-[N-acetyl-alpha-D-glucosaminyl-(1-&gt;4)]-N-acetyl-alpha-D-muramoyl-L-alanyl-D-glutamyl-meso-2,6-diaminopimeloyl-D-alanyl-D-alanine + UDP + H(+)</text>
        <dbReference type="Rhea" id="RHEA:31227"/>
        <dbReference type="ChEBI" id="CHEBI:15378"/>
        <dbReference type="ChEBI" id="CHEBI:57705"/>
        <dbReference type="ChEBI" id="CHEBI:58223"/>
        <dbReference type="ChEBI" id="CHEBI:61387"/>
        <dbReference type="ChEBI" id="CHEBI:61388"/>
        <dbReference type="EC" id="2.4.1.227"/>
    </reaction>
</comment>
<evidence type="ECO:0000256" key="1">
    <source>
        <dbReference type="ARBA" id="ARBA00022475"/>
    </source>
</evidence>
<gene>
    <name evidence="10 13" type="primary">murG</name>
    <name evidence="13" type="ORF">IAC10_11755</name>
</gene>
<dbReference type="Gene3D" id="3.40.50.2000">
    <property type="entry name" value="Glycogen Phosphorylase B"/>
    <property type="match status" value="2"/>
</dbReference>
<dbReference type="InterPro" id="IPR006009">
    <property type="entry name" value="GlcNAc_MurG"/>
</dbReference>
<proteinExistence type="inferred from homology"/>
<dbReference type="InterPro" id="IPR004276">
    <property type="entry name" value="GlycoTrans_28_N"/>
</dbReference>
<evidence type="ECO:0000256" key="10">
    <source>
        <dbReference type="HAMAP-Rule" id="MF_00033"/>
    </source>
</evidence>
<comment type="pathway">
    <text evidence="10">Cell wall biogenesis; peptidoglycan biosynthesis.</text>
</comment>
<keyword evidence="5 10" id="KW-0133">Cell shape</keyword>
<dbReference type="Proteomes" id="UP000823928">
    <property type="component" value="Unassembled WGS sequence"/>
</dbReference>
<evidence type="ECO:0000256" key="3">
    <source>
        <dbReference type="ARBA" id="ARBA00022676"/>
    </source>
</evidence>
<name>A0A9D1JPI0_9BACT</name>
<dbReference type="GO" id="GO:0005975">
    <property type="term" value="P:carbohydrate metabolic process"/>
    <property type="evidence" value="ECO:0007669"/>
    <property type="project" value="InterPro"/>
</dbReference>
<keyword evidence="6 10" id="KW-0573">Peptidoglycan synthesis</keyword>
<keyword evidence="3 10" id="KW-0328">Glycosyltransferase</keyword>
<dbReference type="GO" id="GO:0071555">
    <property type="term" value="P:cell wall organization"/>
    <property type="evidence" value="ECO:0007669"/>
    <property type="project" value="UniProtKB-KW"/>
</dbReference>
<evidence type="ECO:0000256" key="9">
    <source>
        <dbReference type="ARBA" id="ARBA00023316"/>
    </source>
</evidence>
<feature type="domain" description="Glycosyltransferase family 28 N-terminal" evidence="11">
    <location>
        <begin position="7"/>
        <end position="142"/>
    </location>
</feature>
<sequence length="368" mass="40537">MSDKTYFITGGGTGGHIYPAVAVADSLADAGNNVYYVGNPENLEFEIIKEKGYEFLPVNVHGMPRKAGFSLISWFFQLGFSVLKSISYLNKYKPHAVFGTGGYVSAPILIACILKKVPYMMHDCDACPGLVTRKLAPYAKAVSLAFECAKASIKNDICYINGNPIRNKFKTLLKYEARKTLGLTNKLTVCIMGGSQGARAINDAAVSVLKTLTNKYDVQVIFQTGKKNFERVVEQLLKIYPEYENDKSLIVRSYFEDMVTVLKASDIAVSRAGSLSLSEIEASGIASILIPYPHAAADHQRKNARYMVEQGAALYLEDHDVNEKTLLESLTLLITDREKLAKLQGCAMKLAKYDGVEKIVGQLCNIIK</sequence>
<keyword evidence="8 10" id="KW-0131">Cell cycle</keyword>
<comment type="function">
    <text evidence="10">Cell wall formation. Catalyzes the transfer of a GlcNAc subunit on undecaprenyl-pyrophosphoryl-MurNAc-pentapeptide (lipid intermediate I) to form undecaprenyl-pyrophosphoryl-MurNAc-(pentapeptide)GlcNAc (lipid intermediate II).</text>
</comment>
<evidence type="ECO:0000256" key="2">
    <source>
        <dbReference type="ARBA" id="ARBA00022618"/>
    </source>
</evidence>
<dbReference type="PANTHER" id="PTHR21015:SF22">
    <property type="entry name" value="GLYCOSYLTRANSFERASE"/>
    <property type="match status" value="1"/>
</dbReference>
<keyword evidence="1 10" id="KW-1003">Cell membrane</keyword>
<reference evidence="13" key="2">
    <citation type="journal article" date="2021" name="PeerJ">
        <title>Extensive microbial diversity within the chicken gut microbiome revealed by metagenomics and culture.</title>
        <authorList>
            <person name="Gilroy R."/>
            <person name="Ravi A."/>
            <person name="Getino M."/>
            <person name="Pursley I."/>
            <person name="Horton D.L."/>
            <person name="Alikhan N.F."/>
            <person name="Baker D."/>
            <person name="Gharbi K."/>
            <person name="Hall N."/>
            <person name="Watson M."/>
            <person name="Adriaenssens E.M."/>
            <person name="Foster-Nyarko E."/>
            <person name="Jarju S."/>
            <person name="Secka A."/>
            <person name="Antonio M."/>
            <person name="Oren A."/>
            <person name="Chaudhuri R.R."/>
            <person name="La Ragione R."/>
            <person name="Hildebrand F."/>
            <person name="Pallen M.J."/>
        </authorList>
    </citation>
    <scope>NUCLEOTIDE SEQUENCE</scope>
    <source>
        <strain evidence="13">6276</strain>
    </source>
</reference>
<dbReference type="GO" id="GO:0050511">
    <property type="term" value="F:undecaprenyldiphospho-muramoylpentapeptide beta-N-acetylglucosaminyltransferase activity"/>
    <property type="evidence" value="ECO:0007669"/>
    <property type="project" value="UniProtKB-UniRule"/>
</dbReference>
<evidence type="ECO:0000259" key="12">
    <source>
        <dbReference type="Pfam" id="PF04101"/>
    </source>
</evidence>
<comment type="subcellular location">
    <subcellularLocation>
        <location evidence="10">Cell membrane</location>
        <topology evidence="10">Peripheral membrane protein</topology>
        <orientation evidence="10">Cytoplasmic side</orientation>
    </subcellularLocation>
</comment>
<comment type="similarity">
    <text evidence="10">Belongs to the glycosyltransferase 28 family. MurG subfamily.</text>
</comment>
<evidence type="ECO:0000313" key="13">
    <source>
        <dbReference type="EMBL" id="HIS37280.1"/>
    </source>
</evidence>
<protein>
    <recommendedName>
        <fullName evidence="10">UDP-N-acetylglucosamine--N-acetylmuramyl-(pentapeptide) pyrophosphoryl-undecaprenol N-acetylglucosamine transferase</fullName>
        <ecNumber evidence="10">2.4.1.227</ecNumber>
    </recommendedName>
    <alternativeName>
        <fullName evidence="10">Undecaprenyl-PP-MurNAc-pentapeptide-UDPGlcNAc GlcNAc transferase</fullName>
    </alternativeName>
</protein>
<evidence type="ECO:0000256" key="7">
    <source>
        <dbReference type="ARBA" id="ARBA00023136"/>
    </source>
</evidence>
<keyword evidence="9 10" id="KW-0961">Cell wall biogenesis/degradation</keyword>
<feature type="binding site" evidence="10">
    <location>
        <position position="166"/>
    </location>
    <ligand>
        <name>UDP-N-acetyl-alpha-D-glucosamine</name>
        <dbReference type="ChEBI" id="CHEBI:57705"/>
    </ligand>
</feature>
<dbReference type="GO" id="GO:0009252">
    <property type="term" value="P:peptidoglycan biosynthetic process"/>
    <property type="evidence" value="ECO:0007669"/>
    <property type="project" value="UniProtKB-UniRule"/>
</dbReference>
<dbReference type="HAMAP" id="MF_00033">
    <property type="entry name" value="MurG"/>
    <property type="match status" value="1"/>
</dbReference>
<feature type="binding site" evidence="10">
    <location>
        <position position="195"/>
    </location>
    <ligand>
        <name>UDP-N-acetyl-alpha-D-glucosamine</name>
        <dbReference type="ChEBI" id="CHEBI:57705"/>
    </ligand>
</feature>
<dbReference type="GO" id="GO:0051301">
    <property type="term" value="P:cell division"/>
    <property type="evidence" value="ECO:0007669"/>
    <property type="project" value="UniProtKB-KW"/>
</dbReference>
<dbReference type="EMBL" id="DVIU01000234">
    <property type="protein sequence ID" value="HIS37280.1"/>
    <property type="molecule type" value="Genomic_DNA"/>
</dbReference>
<evidence type="ECO:0000259" key="11">
    <source>
        <dbReference type="Pfam" id="PF03033"/>
    </source>
</evidence>
<comment type="caution">
    <text evidence="10">Lacks conserved residue(s) required for the propagation of feature annotation.</text>
</comment>
<comment type="caution">
    <text evidence="13">The sequence shown here is derived from an EMBL/GenBank/DDBJ whole genome shotgun (WGS) entry which is preliminary data.</text>
</comment>
<evidence type="ECO:0000256" key="8">
    <source>
        <dbReference type="ARBA" id="ARBA00023306"/>
    </source>
</evidence>
<feature type="domain" description="Glycosyl transferase family 28 C-terminal" evidence="12">
    <location>
        <begin position="188"/>
        <end position="357"/>
    </location>
</feature>
<dbReference type="CDD" id="cd03785">
    <property type="entry name" value="GT28_MurG"/>
    <property type="match status" value="1"/>
</dbReference>
<dbReference type="PANTHER" id="PTHR21015">
    <property type="entry name" value="UDP-N-ACETYLGLUCOSAMINE--N-ACETYLMURAMYL-(PENTAPEPTIDE) PYROPHOSPHORYL-UNDECAPRENOL N-ACETYLGLUCOSAMINE TRANSFERASE 1"/>
    <property type="match status" value="1"/>
</dbReference>
<dbReference type="GO" id="GO:0008360">
    <property type="term" value="P:regulation of cell shape"/>
    <property type="evidence" value="ECO:0007669"/>
    <property type="project" value="UniProtKB-KW"/>
</dbReference>
<evidence type="ECO:0000256" key="6">
    <source>
        <dbReference type="ARBA" id="ARBA00022984"/>
    </source>
</evidence>
<dbReference type="Pfam" id="PF04101">
    <property type="entry name" value="Glyco_tran_28_C"/>
    <property type="match status" value="1"/>
</dbReference>
<organism evidence="13 14">
    <name type="scientific">Candidatus Scatousia excrementigallinarum</name>
    <dbReference type="NCBI Taxonomy" id="2840935"/>
    <lineage>
        <taxon>Bacteria</taxon>
        <taxon>Candidatus Scatousia</taxon>
    </lineage>
</organism>
<dbReference type="AlphaFoldDB" id="A0A9D1JPI0"/>
<dbReference type="EC" id="2.4.1.227" evidence="10"/>
<feature type="binding site" evidence="10">
    <location>
        <begin position="13"/>
        <end position="15"/>
    </location>
    <ligand>
        <name>UDP-N-acetyl-alpha-D-glucosamine</name>
        <dbReference type="ChEBI" id="CHEBI:57705"/>
    </ligand>
</feature>
<reference evidence="13" key="1">
    <citation type="submission" date="2020-10" db="EMBL/GenBank/DDBJ databases">
        <authorList>
            <person name="Gilroy R."/>
        </authorList>
    </citation>
    <scope>NUCLEOTIDE SEQUENCE</scope>
    <source>
        <strain evidence="13">6276</strain>
    </source>
</reference>
<keyword evidence="2 10" id="KW-0132">Cell division</keyword>
<evidence type="ECO:0000313" key="14">
    <source>
        <dbReference type="Proteomes" id="UP000823928"/>
    </source>
</evidence>
<dbReference type="NCBIfam" id="TIGR01133">
    <property type="entry name" value="murG"/>
    <property type="match status" value="1"/>
</dbReference>
<keyword evidence="7 10" id="KW-0472">Membrane</keyword>